<dbReference type="KEGG" id="lpil:LIP_2397"/>
<dbReference type="PANTHER" id="PTHR35848:SF6">
    <property type="entry name" value="CUPIN TYPE-2 DOMAIN-CONTAINING PROTEIN"/>
    <property type="match status" value="1"/>
</dbReference>
<dbReference type="EMBL" id="AP014924">
    <property type="protein sequence ID" value="BAS28238.1"/>
    <property type="molecule type" value="Genomic_DNA"/>
</dbReference>
<organism evidence="3 4">
    <name type="scientific">Limnochorda pilosa</name>
    <dbReference type="NCBI Taxonomy" id="1555112"/>
    <lineage>
        <taxon>Bacteria</taxon>
        <taxon>Bacillati</taxon>
        <taxon>Bacillota</taxon>
        <taxon>Limnochordia</taxon>
        <taxon>Limnochordales</taxon>
        <taxon>Limnochordaceae</taxon>
        <taxon>Limnochorda</taxon>
    </lineage>
</organism>
<keyword evidence="1" id="KW-0479">Metal-binding</keyword>
<evidence type="ECO:0000259" key="2">
    <source>
        <dbReference type="Pfam" id="PF07883"/>
    </source>
</evidence>
<dbReference type="PANTHER" id="PTHR35848">
    <property type="entry name" value="OXALATE-BINDING PROTEIN"/>
    <property type="match status" value="1"/>
</dbReference>
<dbReference type="GO" id="GO:0046872">
    <property type="term" value="F:metal ion binding"/>
    <property type="evidence" value="ECO:0007669"/>
    <property type="project" value="UniProtKB-KW"/>
</dbReference>
<evidence type="ECO:0000313" key="4">
    <source>
        <dbReference type="Proteomes" id="UP000065807"/>
    </source>
</evidence>
<feature type="domain" description="Cupin type-2" evidence="2">
    <location>
        <begin position="39"/>
        <end position="107"/>
    </location>
</feature>
<dbReference type="InterPro" id="IPR014710">
    <property type="entry name" value="RmlC-like_jellyroll"/>
</dbReference>
<dbReference type="OrthoDB" id="9797047at2"/>
<dbReference type="Pfam" id="PF07883">
    <property type="entry name" value="Cupin_2"/>
    <property type="match status" value="1"/>
</dbReference>
<reference evidence="4" key="1">
    <citation type="submission" date="2015-07" db="EMBL/GenBank/DDBJ databases">
        <title>Complete genome sequence and phylogenetic analysis of Limnochorda pilosa.</title>
        <authorList>
            <person name="Watanabe M."/>
            <person name="Kojima H."/>
            <person name="Fukui M."/>
        </authorList>
    </citation>
    <scope>NUCLEOTIDE SEQUENCE [LARGE SCALE GENOMIC DNA]</scope>
    <source>
        <strain evidence="4">HC45</strain>
    </source>
</reference>
<dbReference type="Gene3D" id="2.60.120.10">
    <property type="entry name" value="Jelly Rolls"/>
    <property type="match status" value="1"/>
</dbReference>
<protein>
    <submittedName>
        <fullName evidence="3">Cupin</fullName>
    </submittedName>
</protein>
<name>A0A0K2SM94_LIMPI</name>
<dbReference type="Proteomes" id="UP000065807">
    <property type="component" value="Chromosome"/>
</dbReference>
<dbReference type="InterPro" id="IPR011051">
    <property type="entry name" value="RmlC_Cupin_sf"/>
</dbReference>
<dbReference type="SUPFAM" id="SSF51182">
    <property type="entry name" value="RmlC-like cupins"/>
    <property type="match status" value="1"/>
</dbReference>
<gene>
    <name evidence="3" type="ORF">LIP_2397</name>
</gene>
<proteinExistence type="predicted"/>
<keyword evidence="4" id="KW-1185">Reference proteome</keyword>
<dbReference type="STRING" id="1555112.LIP_2397"/>
<dbReference type="AlphaFoldDB" id="A0A0K2SM94"/>
<sequence length="124" mass="13739">MHLVRLQEIPGEEFPAGRRTRVLVGPNGPLEAEHFVEGYVSIHPGGKVPLHDHEQEEVYLVLSGRGEIQVGDEVEPVEGVTAIYLPPGKPHELRNTGEAEMVMVFVYAPKGVVSHWAQEREGEL</sequence>
<evidence type="ECO:0000313" key="3">
    <source>
        <dbReference type="EMBL" id="BAS28238.1"/>
    </source>
</evidence>
<dbReference type="InterPro" id="IPR051610">
    <property type="entry name" value="GPI/OXD"/>
</dbReference>
<dbReference type="InterPro" id="IPR013096">
    <property type="entry name" value="Cupin_2"/>
</dbReference>
<dbReference type="RefSeq" id="WP_068138291.1">
    <property type="nucleotide sequence ID" value="NZ_AP014924.1"/>
</dbReference>
<accession>A0A0K2SM94</accession>
<reference evidence="4" key="2">
    <citation type="journal article" date="2016" name="Int. J. Syst. Evol. Microbiol.">
        <title>Complete genome sequence and cell structure of Limnochorda pilosa, a Gram-negative spore-former within the phylum Firmicutes.</title>
        <authorList>
            <person name="Watanabe M."/>
            <person name="Kojima H."/>
            <person name="Fukui M."/>
        </authorList>
    </citation>
    <scope>NUCLEOTIDE SEQUENCE [LARGE SCALE GENOMIC DNA]</scope>
    <source>
        <strain evidence="4">HC45</strain>
    </source>
</reference>
<evidence type="ECO:0000256" key="1">
    <source>
        <dbReference type="ARBA" id="ARBA00022723"/>
    </source>
</evidence>